<keyword evidence="8" id="KW-0732">Signal</keyword>
<feature type="signal peptide" evidence="8">
    <location>
        <begin position="1"/>
        <end position="19"/>
    </location>
</feature>
<name>X2H6P2_9GAMM</name>
<evidence type="ECO:0000313" key="9">
    <source>
        <dbReference type="EMBL" id="OTQ00858.1"/>
    </source>
</evidence>
<dbReference type="InterPro" id="IPR010130">
    <property type="entry name" value="T1SS_OMP_TolC"/>
</dbReference>
<keyword evidence="6" id="KW-0472">Membrane</keyword>
<comment type="caution">
    <text evidence="9">The sequence shown here is derived from an EMBL/GenBank/DDBJ whole genome shotgun (WGS) entry which is preliminary data.</text>
</comment>
<keyword evidence="5" id="KW-0812">Transmembrane</keyword>
<dbReference type="OrthoDB" id="9813458at2"/>
<proteinExistence type="inferred from homology"/>
<dbReference type="InterPro" id="IPR058622">
    <property type="entry name" value="TolC"/>
</dbReference>
<evidence type="ECO:0000256" key="5">
    <source>
        <dbReference type="ARBA" id="ARBA00022692"/>
    </source>
</evidence>
<organism evidence="9 12">
    <name type="scientific">Gilliamella apicola</name>
    <dbReference type="NCBI Taxonomy" id="1196095"/>
    <lineage>
        <taxon>Bacteria</taxon>
        <taxon>Pseudomonadati</taxon>
        <taxon>Pseudomonadota</taxon>
        <taxon>Gammaproteobacteria</taxon>
        <taxon>Orbales</taxon>
        <taxon>Orbaceae</taxon>
        <taxon>Gilliamella</taxon>
    </lineage>
</organism>
<dbReference type="PANTHER" id="PTHR30026">
    <property type="entry name" value="OUTER MEMBRANE PROTEIN TOLC"/>
    <property type="match status" value="1"/>
</dbReference>
<dbReference type="Proteomes" id="UP000194977">
    <property type="component" value="Unassembled WGS sequence"/>
</dbReference>
<dbReference type="eggNOG" id="COG1538">
    <property type="taxonomic scope" value="Bacteria"/>
</dbReference>
<gene>
    <name evidence="10" type="ORF">B6C91_06795</name>
    <name evidence="9" type="ORF">B6D08_03245</name>
</gene>
<evidence type="ECO:0000256" key="7">
    <source>
        <dbReference type="ARBA" id="ARBA00023237"/>
    </source>
</evidence>
<keyword evidence="7" id="KW-0998">Cell outer membrane</keyword>
<dbReference type="GO" id="GO:1990281">
    <property type="term" value="C:efflux pump complex"/>
    <property type="evidence" value="ECO:0007669"/>
    <property type="project" value="TreeGrafter"/>
</dbReference>
<dbReference type="GeneID" id="29849515"/>
<dbReference type="EMBL" id="NARP01000006">
    <property type="protein sequence ID" value="OTQ00858.1"/>
    <property type="molecule type" value="Genomic_DNA"/>
</dbReference>
<dbReference type="EMBL" id="NART01000024">
    <property type="protein sequence ID" value="OTQ10075.1"/>
    <property type="molecule type" value="Genomic_DNA"/>
</dbReference>
<dbReference type="HOGENOM" id="CLU_012817_0_2_6"/>
<dbReference type="GO" id="GO:0015288">
    <property type="term" value="F:porin activity"/>
    <property type="evidence" value="ECO:0007669"/>
    <property type="project" value="TreeGrafter"/>
</dbReference>
<protein>
    <submittedName>
        <fullName evidence="9">Outer membrane channel protein TolC</fullName>
    </submittedName>
</protein>
<dbReference type="Proteomes" id="UP000194800">
    <property type="component" value="Unassembled WGS sequence"/>
</dbReference>
<dbReference type="SUPFAM" id="SSF56954">
    <property type="entry name" value="Outer membrane efflux proteins (OEP)"/>
    <property type="match status" value="1"/>
</dbReference>
<reference evidence="11 12" key="1">
    <citation type="submission" date="2017-03" db="EMBL/GenBank/DDBJ databases">
        <title>Comparative genomics of honeybee gut symbionts reveal geographically distinct and subgroup specific antibiotic resistance.</title>
        <authorList>
            <person name="Ludvigsen J."/>
            <person name="Porcellato D."/>
            <person name="Labee-Lund T.M."/>
            <person name="Amdam G.V."/>
            <person name="Rudi K."/>
        </authorList>
    </citation>
    <scope>NUCLEOTIDE SEQUENCE [LARGE SCALE GENOMIC DNA]</scope>
    <source>
        <strain evidence="9 12">A-7-12</strain>
        <strain evidence="10 11">A-9-12</strain>
    </source>
</reference>
<evidence type="ECO:0000313" key="12">
    <source>
        <dbReference type="Proteomes" id="UP000194977"/>
    </source>
</evidence>
<evidence type="ECO:0000256" key="8">
    <source>
        <dbReference type="SAM" id="SignalP"/>
    </source>
</evidence>
<dbReference type="Pfam" id="PF02321">
    <property type="entry name" value="OEP"/>
    <property type="match status" value="2"/>
</dbReference>
<evidence type="ECO:0000313" key="11">
    <source>
        <dbReference type="Proteomes" id="UP000194800"/>
    </source>
</evidence>
<dbReference type="PANTHER" id="PTHR30026:SF20">
    <property type="entry name" value="OUTER MEMBRANE PROTEIN TOLC"/>
    <property type="match status" value="1"/>
</dbReference>
<evidence type="ECO:0000256" key="6">
    <source>
        <dbReference type="ARBA" id="ARBA00023136"/>
    </source>
</evidence>
<dbReference type="GO" id="GO:0015562">
    <property type="term" value="F:efflux transmembrane transporter activity"/>
    <property type="evidence" value="ECO:0007669"/>
    <property type="project" value="InterPro"/>
</dbReference>
<evidence type="ECO:0000256" key="4">
    <source>
        <dbReference type="ARBA" id="ARBA00022452"/>
    </source>
</evidence>
<accession>X2H6P2</accession>
<dbReference type="NCBIfam" id="TIGR01844">
    <property type="entry name" value="type_I_sec_TolC"/>
    <property type="match status" value="1"/>
</dbReference>
<evidence type="ECO:0000313" key="10">
    <source>
        <dbReference type="EMBL" id="OTQ10075.1"/>
    </source>
</evidence>
<dbReference type="GO" id="GO:0009279">
    <property type="term" value="C:cell outer membrane"/>
    <property type="evidence" value="ECO:0007669"/>
    <property type="project" value="UniProtKB-SubCell"/>
</dbReference>
<feature type="chain" id="PRO_5011431274" evidence="8">
    <location>
        <begin position="20"/>
        <end position="451"/>
    </location>
</feature>
<dbReference type="Gene3D" id="1.20.1600.10">
    <property type="entry name" value="Outer membrane efflux proteins (OEP)"/>
    <property type="match status" value="1"/>
</dbReference>
<sequence>MKKTLTFLIGLTLSQAVFAENLIQVYEQAKETNPDLRSSLAEKEKAYSAISGSRASLLPQVGLNASYGVTHGRRDISGQKNKSGNLYQVTVSQSIFNFSSWKALDITKKQASIADIAYQYQGQTLILNTSVAYFNVLKALDALSFIDAQKKAIGRQLEQTRQQHQVGLVAITDVQNAQANYDLTVAQQVNALNELNNSIENLRQVSGRFYSSLATIDTKTFKTETPTQIGVLLKQSEASNLNLLTMKLNQDIAREQIKLAQSGYMPTASLDASTNLNKSERYGSYSSNGAIGSHHSKSYSGNNYVGVSVNMPIFSGGATMSQVEQAQHNFVSFSEKLESTNRSVINQVRSSYNNIASSISSIKAYQQAVVSAESSLEATSSGYQVGTRTIVDVLNATTQLYSSKRNLSDAKYNYLTSLLQLKYAVGTLTADDLVYLNNMLGKELSTLVTIK</sequence>
<evidence type="ECO:0000256" key="1">
    <source>
        <dbReference type="ARBA" id="ARBA00004442"/>
    </source>
</evidence>
<keyword evidence="4" id="KW-1134">Transmembrane beta strand</keyword>
<dbReference type="InterPro" id="IPR051906">
    <property type="entry name" value="TolC-like"/>
</dbReference>
<keyword evidence="11" id="KW-1185">Reference proteome</keyword>
<comment type="similarity">
    <text evidence="2">Belongs to the outer membrane factor (OMF) (TC 1.B.17) family.</text>
</comment>
<evidence type="ECO:0000256" key="2">
    <source>
        <dbReference type="ARBA" id="ARBA00007613"/>
    </source>
</evidence>
<evidence type="ECO:0000256" key="3">
    <source>
        <dbReference type="ARBA" id="ARBA00022448"/>
    </source>
</evidence>
<comment type="subcellular location">
    <subcellularLocation>
        <location evidence="1">Cell outer membrane</location>
    </subcellularLocation>
</comment>
<dbReference type="InterPro" id="IPR003423">
    <property type="entry name" value="OMP_efflux"/>
</dbReference>
<keyword evidence="3" id="KW-0813">Transport</keyword>
<dbReference type="NCBIfam" id="NF007002">
    <property type="entry name" value="PRK09465.1"/>
    <property type="match status" value="1"/>
</dbReference>
<dbReference type="KEGG" id="gap:GAPWK_2099"/>
<dbReference type="RefSeq" id="WP_025316184.1">
    <property type="nucleotide sequence ID" value="NZ_CAMLEZ010000002.1"/>
</dbReference>
<dbReference type="AlphaFoldDB" id="X2H6P2"/>